<dbReference type="EMBL" id="M94081">
    <property type="protein sequence ID" value="AAB86761.1"/>
    <property type="molecule type" value="Genomic_DNA"/>
</dbReference>
<feature type="non-terminal residue" evidence="1">
    <location>
        <position position="20"/>
    </location>
</feature>
<feature type="non-terminal residue" evidence="1">
    <location>
        <position position="1"/>
    </location>
</feature>
<organism evidence="1">
    <name type="scientific">Homo sapiens</name>
    <name type="common">Human</name>
    <dbReference type="NCBI Taxonomy" id="9606"/>
    <lineage>
        <taxon>Eukaryota</taxon>
        <taxon>Metazoa</taxon>
        <taxon>Chordata</taxon>
        <taxon>Craniata</taxon>
        <taxon>Vertebrata</taxon>
        <taxon>Euteleostomi</taxon>
        <taxon>Mammalia</taxon>
        <taxon>Eutheria</taxon>
        <taxon>Euarchontoglires</taxon>
        <taxon>Primates</taxon>
        <taxon>Haplorrhini</taxon>
        <taxon>Catarrhini</taxon>
        <taxon>Hominidae</taxon>
        <taxon>Homo</taxon>
    </lineage>
</organism>
<sequence length="20" mass="2367">DRLWECAALRVRHSSDCFTT</sequence>
<evidence type="ECO:0000313" key="2">
    <source>
        <dbReference type="EMBL" id="EAW66289.1"/>
    </source>
</evidence>
<reference evidence="1" key="1">
    <citation type="journal article" date="1994" name="Genomics">
        <title>The human T-cell receptor TCRAC/TCRDC (C alpha/C delta) region: organization, sequence, and evolution of 97.6 kb of DNA.</title>
        <authorList>
            <person name="Koop B.F."/>
            <person name="Rowen L."/>
            <person name="Wang K."/>
            <person name="Kuo C.L."/>
            <person name="Seto D."/>
            <person name="Lenstra J.A."/>
            <person name="Howard S."/>
            <person name="Shan W."/>
            <person name="Deshpande P."/>
            <person name="Hood L."/>
        </authorList>
    </citation>
    <scope>NUCLEOTIDE SEQUENCE</scope>
</reference>
<proteinExistence type="predicted"/>
<protein>
    <submittedName>
        <fullName evidence="2">HCG2039755</fullName>
    </submittedName>
    <submittedName>
        <fullName evidence="1">Possible J 35 gene segment</fullName>
    </submittedName>
</protein>
<evidence type="ECO:0000313" key="1">
    <source>
        <dbReference type="EMBL" id="AAB86761.1"/>
    </source>
</evidence>
<dbReference type="EMBL" id="CH471078">
    <property type="protein sequence ID" value="EAW66289.1"/>
    <property type="molecule type" value="Genomic_DNA"/>
</dbReference>
<reference evidence="2" key="2">
    <citation type="journal article" date="2001" name="Science">
        <title>The sequence of the human genome.</title>
        <authorList>
            <person name="Venter J.C."/>
            <person name="Adams M.D."/>
            <person name="Myers E.W."/>
            <person name="Li P.W."/>
            <person name="Mural R.J."/>
            <person name="Sutton G.G."/>
            <person name="Smith H.O."/>
            <person name="Yandell M."/>
            <person name="Evans C.A."/>
            <person name="Holt R.A."/>
            <person name="Gocayne J.D."/>
            <person name="Amanatides P."/>
            <person name="Ballew R.M."/>
            <person name="Huson D.H."/>
            <person name="Wortman J.R."/>
            <person name="Zhang Q."/>
            <person name="Kodira C.D."/>
            <person name="Zheng X.H."/>
            <person name="Chen L."/>
            <person name="Skupski M."/>
            <person name="Subramanian G."/>
            <person name="Thomas P.D."/>
            <person name="Zhang J."/>
            <person name="Gabor Miklos G.L."/>
            <person name="Nelson C."/>
            <person name="Broder S."/>
            <person name="Clark A.G."/>
            <person name="Nadeau J."/>
            <person name="McKusick V.A."/>
            <person name="Zinder N."/>
            <person name="Levine A.J."/>
            <person name="Roberts R.J."/>
            <person name="Simon M."/>
            <person name="Slayman C."/>
            <person name="Hunkapiller M."/>
            <person name="Bolanos R."/>
            <person name="Delcher A."/>
            <person name="Dew I."/>
            <person name="Fasulo D."/>
            <person name="Flanigan M."/>
            <person name="Florea L."/>
            <person name="Halpern A."/>
            <person name="Hannenhalli S."/>
            <person name="Kravitz S."/>
            <person name="Levy S."/>
            <person name="Mobarry C."/>
            <person name="Reinert K."/>
            <person name="Remington K."/>
            <person name="Abu-Threideh J."/>
            <person name="Beasley E."/>
            <person name="Biddick K."/>
            <person name="Bonazzi V."/>
            <person name="Brandon R."/>
            <person name="Cargill M."/>
            <person name="Chandramouliswaran I."/>
            <person name="Charlab R."/>
            <person name="Chaturvedi K."/>
            <person name="Deng Z."/>
            <person name="Di Francesco V."/>
            <person name="Dunn P."/>
            <person name="Eilbeck K."/>
            <person name="Evangelista C."/>
            <person name="Gabrielian A.E."/>
            <person name="Gan W."/>
            <person name="Ge W."/>
            <person name="Gong F."/>
            <person name="Gu Z."/>
            <person name="Guan P."/>
            <person name="Heiman T.J."/>
            <person name="Higgins M.E."/>
            <person name="Ji R.R."/>
            <person name="Ke Z."/>
            <person name="Ketchum K.A."/>
            <person name="Lai Z."/>
            <person name="Lei Y."/>
            <person name="Li Z."/>
            <person name="Li J."/>
            <person name="Liang Y."/>
            <person name="Lin X."/>
            <person name="Lu F."/>
            <person name="Merkulov G.V."/>
            <person name="Milshina N."/>
            <person name="Moore H.M."/>
            <person name="Naik A.K."/>
            <person name="Narayan V.A."/>
            <person name="Neelam B."/>
            <person name="Nusskern D."/>
            <person name="Rusch D.B."/>
            <person name="Salzberg S."/>
            <person name="Shao W."/>
            <person name="Shue B."/>
            <person name="Sun J."/>
            <person name="Wang Z."/>
            <person name="Wang A."/>
            <person name="Wang X."/>
            <person name="Wang J."/>
            <person name="Wei M."/>
            <person name="Wides R."/>
            <person name="Xiao C."/>
            <person name="Yan C."/>
            <person name="Yao A."/>
            <person name="Ye J."/>
            <person name="Zhan M."/>
            <person name="Zhang W."/>
            <person name="Zhang H."/>
            <person name="Zhao Q."/>
            <person name="Zheng L."/>
            <person name="Zhong F."/>
            <person name="Zhong W."/>
            <person name="Zhu S."/>
            <person name="Zhao S."/>
            <person name="Gilbert D."/>
            <person name="Baumhueter S."/>
            <person name="Spier G."/>
            <person name="Carter C."/>
            <person name="Cravchik A."/>
            <person name="Woodage T."/>
            <person name="Ali F."/>
            <person name="An H."/>
            <person name="Awe A."/>
            <person name="Baldwin D."/>
            <person name="Baden H."/>
            <person name="Barnstead M."/>
            <person name="Barrow I."/>
            <person name="Beeson K."/>
            <person name="Busam D."/>
            <person name="Carver A."/>
            <person name="Center A."/>
            <person name="Cheng M.L."/>
            <person name="Curry L."/>
            <person name="Danaher S."/>
            <person name="Davenport L."/>
            <person name="Desilets R."/>
            <person name="Dietz S."/>
            <person name="Dodson K."/>
            <person name="Doup L."/>
            <person name="Ferriera S."/>
            <person name="Garg N."/>
            <person name="Gluecksmann A."/>
            <person name="Hart B."/>
            <person name="Haynes J."/>
            <person name="Haynes C."/>
            <person name="Heiner C."/>
            <person name="Hladun S."/>
            <person name="Hostin D."/>
            <person name="Houck J."/>
            <person name="Howland T."/>
            <person name="Ibegwam C."/>
            <person name="Johnson J."/>
            <person name="Kalush F."/>
            <person name="Kline L."/>
            <person name="Koduru S."/>
            <person name="Love A."/>
            <person name="Mann F."/>
            <person name="May D."/>
            <person name="McCawley S."/>
            <person name="McIntosh T."/>
            <person name="McMullen I."/>
            <person name="Moy M."/>
            <person name="Moy L."/>
            <person name="Murphy B."/>
            <person name="Nelson K."/>
            <person name="Pfannkoch C."/>
            <person name="Pratts E."/>
            <person name="Puri V."/>
            <person name="Qureshi H."/>
            <person name="Reardon M."/>
            <person name="Rodriguez R."/>
            <person name="Rogers Y.H."/>
            <person name="Romblad D."/>
            <person name="Ruhfel B."/>
            <person name="Scott R."/>
            <person name="Sitter C."/>
            <person name="Smallwood M."/>
            <person name="Stewart E."/>
            <person name="Strong R."/>
            <person name="Suh E."/>
            <person name="Thomas R."/>
            <person name="Tint N.N."/>
            <person name="Tse S."/>
            <person name="Vech C."/>
            <person name="Wang G."/>
            <person name="Wetter J."/>
            <person name="Williams S."/>
            <person name="Williams M."/>
            <person name="Windsor S."/>
            <person name="Winn-Deen E."/>
            <person name="Wolfe K."/>
            <person name="Zaveri J."/>
            <person name="Zaveri K."/>
            <person name="Abril J.F."/>
            <person name="Guigo R."/>
            <person name="Campbell M.J."/>
            <person name="Sjolander K.V."/>
            <person name="Karlak B."/>
            <person name="Kejariwal A."/>
            <person name="Mi H."/>
            <person name="Lazareva B."/>
            <person name="Hatton T."/>
            <person name="Narechania A."/>
            <person name="Diemer K."/>
            <person name="Muruganujan A."/>
            <person name="Guo N."/>
            <person name="Sato S."/>
            <person name="Bafna V."/>
            <person name="Istrail S."/>
            <person name="Lippert R."/>
            <person name="Schwartz R."/>
            <person name="Walenz B."/>
            <person name="Yooseph S."/>
            <person name="Allen D."/>
            <person name="Basu A."/>
            <person name="Baxendale J."/>
            <person name="Blick L."/>
            <person name="Caminha M."/>
            <person name="Carnes-Stine J."/>
            <person name="Caulk P."/>
            <person name="Chiang Y.H."/>
            <person name="Coyne M."/>
            <person name="Dahlke C."/>
            <person name="Mays A."/>
            <person name="Dombroski M."/>
            <person name="Donnelly M."/>
            <person name="Ely D."/>
            <person name="Esparham S."/>
            <person name="Fosler C."/>
            <person name="Gire H."/>
            <person name="Glanowski S."/>
            <person name="Glasser K."/>
            <person name="Glodek A."/>
            <person name="Gorokhov M."/>
            <person name="Graham K."/>
            <person name="Gropman B."/>
            <person name="Harris M."/>
            <person name="Heil J."/>
            <person name="Henderson S."/>
            <person name="Hoover J."/>
            <person name="Jennings D."/>
            <person name="Jordan C."/>
            <person name="Jordan J."/>
            <person name="Kasha J."/>
            <person name="Kagan L."/>
            <person name="Kraft C."/>
            <person name="Levitsky A."/>
            <person name="Lewis M."/>
            <person name="Liu X."/>
            <person name="Lopez J."/>
            <person name="Ma D."/>
            <person name="Majoros W."/>
            <person name="McDaniel J."/>
            <person name="Murphy S."/>
            <person name="Newman M."/>
            <person name="Nguyen T."/>
            <person name="Nguyen N."/>
            <person name="Nodell M."/>
            <person name="Pan S."/>
            <person name="Peck J."/>
            <person name="Peterson M."/>
            <person name="Rowe W."/>
            <person name="Sanders R."/>
            <person name="Scott J."/>
            <person name="Simpson M."/>
            <person name="Smith T."/>
            <person name="Sprague A."/>
            <person name="Stockwell T."/>
            <person name="Turner R."/>
            <person name="Venter E."/>
            <person name="Wang M."/>
            <person name="Wen M."/>
            <person name="Wu D."/>
            <person name="Wu M."/>
            <person name="Xia A."/>
            <person name="Zandieh A."/>
            <person name="Zhu X."/>
        </authorList>
    </citation>
    <scope>NUCLEOTIDE SEQUENCE</scope>
</reference>
<reference evidence="2" key="3">
    <citation type="submission" date="2005-09" db="EMBL/GenBank/DDBJ databases">
        <authorList>
            <person name="Mural R.J."/>
            <person name="Istrail S."/>
            <person name="Sutton G."/>
            <person name="Florea L."/>
            <person name="Halpern A.L."/>
            <person name="Mobarry C.M."/>
            <person name="Lippert R."/>
            <person name="Walenz B."/>
            <person name="Shatkay H."/>
            <person name="Dew I."/>
            <person name="Miller J.R."/>
            <person name="Flanigan M.J."/>
            <person name="Edwards N.J."/>
            <person name="Bolanos R."/>
            <person name="Fasulo D."/>
            <person name="Halldorsson B.V."/>
            <person name="Hannenhalli S."/>
            <person name="Turner R."/>
            <person name="Yooseph S."/>
            <person name="Lu F."/>
            <person name="Nusskern D.R."/>
            <person name="Shue B.C."/>
            <person name="Zheng X.H."/>
            <person name="Zhong F."/>
            <person name="Delcher A.L."/>
            <person name="Huson D.H."/>
            <person name="Kravitz S.A."/>
            <person name="Mouchard L."/>
            <person name="Reinert K."/>
            <person name="Remington K.A."/>
            <person name="Clark A.G."/>
            <person name="Waterman M.S."/>
            <person name="Eichler E.E."/>
            <person name="Adams M.D."/>
            <person name="Hunkapiller M.W."/>
            <person name="Myers E.W."/>
            <person name="Venter J.C."/>
        </authorList>
    </citation>
    <scope>NUCLEOTIDE SEQUENCE</scope>
</reference>
<dbReference type="AlphaFoldDB" id="A0N4X4"/>
<gene>
    <name evidence="1" type="primary">Tcr-alpha</name>
    <name evidence="2" type="ORF">hCG_2039755</name>
</gene>
<name>A0N4X4_HUMAN</name>
<accession>A0N4X4</accession>